<protein>
    <submittedName>
        <fullName evidence="1">Uncharacterized protein</fullName>
    </submittedName>
</protein>
<reference evidence="1 2" key="1">
    <citation type="journal article" date="2016" name="Nat. Commun.">
        <title>Thousands of microbial genomes shed light on interconnected biogeochemical processes in an aquifer system.</title>
        <authorList>
            <person name="Anantharaman K."/>
            <person name="Brown C.T."/>
            <person name="Hug L.A."/>
            <person name="Sharon I."/>
            <person name="Castelle C.J."/>
            <person name="Probst A.J."/>
            <person name="Thomas B.C."/>
            <person name="Singh A."/>
            <person name="Wilkins M.J."/>
            <person name="Karaoz U."/>
            <person name="Brodie E.L."/>
            <person name="Williams K.H."/>
            <person name="Hubbard S.S."/>
            <person name="Banfield J.F."/>
        </authorList>
    </citation>
    <scope>NUCLEOTIDE SEQUENCE [LARGE SCALE GENOMIC DNA]</scope>
</reference>
<proteinExistence type="predicted"/>
<sequence>MAKSFLSNKNFQEFISKLNISEADKNILTSKVPQMDKEERLQILEVLKNIYLLDLEQTQALEKIQKNWQD</sequence>
<comment type="caution">
    <text evidence="1">The sequence shown here is derived from an EMBL/GenBank/DDBJ whole genome shotgun (WGS) entry which is preliminary data.</text>
</comment>
<gene>
    <name evidence="1" type="ORF">A2358_02265</name>
</gene>
<dbReference type="EMBL" id="MHPJ01000026">
    <property type="protein sequence ID" value="OGZ78151.1"/>
    <property type="molecule type" value="Genomic_DNA"/>
</dbReference>
<accession>A0A1G2IUR8</accession>
<dbReference type="AlphaFoldDB" id="A0A1G2IUR8"/>
<organism evidence="1 2">
    <name type="scientific">Candidatus Staskawiczbacteria bacterium RIFOXYB1_FULL_37_44</name>
    <dbReference type="NCBI Taxonomy" id="1802223"/>
    <lineage>
        <taxon>Bacteria</taxon>
        <taxon>Candidatus Staskawicziibacteriota</taxon>
    </lineage>
</organism>
<dbReference type="Proteomes" id="UP000178650">
    <property type="component" value="Unassembled WGS sequence"/>
</dbReference>
<dbReference type="STRING" id="1802223.A2358_02265"/>
<name>A0A1G2IUR8_9BACT</name>
<evidence type="ECO:0000313" key="2">
    <source>
        <dbReference type="Proteomes" id="UP000178650"/>
    </source>
</evidence>
<evidence type="ECO:0000313" key="1">
    <source>
        <dbReference type="EMBL" id="OGZ78151.1"/>
    </source>
</evidence>